<dbReference type="Proteomes" id="UP000824469">
    <property type="component" value="Unassembled WGS sequence"/>
</dbReference>
<comment type="similarity">
    <text evidence="1 3">Belongs to the UDP-glycosyltransferase family.</text>
</comment>
<evidence type="ECO:0000256" key="1">
    <source>
        <dbReference type="ARBA" id="ARBA00009995"/>
    </source>
</evidence>
<dbReference type="AlphaFoldDB" id="A0AA38LDS5"/>
<evidence type="ECO:0000313" key="7">
    <source>
        <dbReference type="Proteomes" id="UP000824469"/>
    </source>
</evidence>
<dbReference type="InterPro" id="IPR058980">
    <property type="entry name" value="Glyco_transf_N"/>
</dbReference>
<dbReference type="Pfam" id="PF00201">
    <property type="entry name" value="UDPGT"/>
    <property type="match status" value="1"/>
</dbReference>
<sequence>MGHILLIPFPVQGHVNPMMHLAWKLVSDGFLITFLNTDFNHHRIIQANTKNSIHNNCDRIRLISIPDGLPPEDKRNNLPKLFQALQNSMAPPVIHKLIQDINDREEDHNKITAMIADIWTCFGLQAVADLCQISFAAFHPSFVSNCAIRYFGRRLVSLGLLYPDGAPKEDKKVKYLESMPPLHCGDLPWLYGGEYIFEKGIRMGEEIKQIKWVLFNSVYELEAPVVDELSKELGGIAYPIGPLIDFEFLQSDARQTAETKILPSFWTDEVDCLEWLDKQRLQSVIYVSFGSLAVWSERQVKELALALDAIQRPFLWVVRSDLMDGSEAVLPQGFLERIRDRGCIVSWAPQLRVLSHPSIACFVTHCGWNSLQESITMGVPMLCSPYFADQFLNRTYIVDVWKVGLPLDTNRDGIIENWRLTEAVERLLVGEEGVDIRKRVIKLMEICRNTVKEGGLAYRNYYRFIEGMKKQLIH</sequence>
<dbReference type="InterPro" id="IPR002213">
    <property type="entry name" value="UDP_glucos_trans"/>
</dbReference>
<gene>
    <name evidence="6" type="ORF">KI387_019789</name>
</gene>
<evidence type="ECO:0000259" key="5">
    <source>
        <dbReference type="Pfam" id="PF26168"/>
    </source>
</evidence>
<keyword evidence="3" id="KW-0328">Glycosyltransferase</keyword>
<evidence type="ECO:0000313" key="6">
    <source>
        <dbReference type="EMBL" id="KAH9318020.1"/>
    </source>
</evidence>
<accession>A0AA38LDS5</accession>
<dbReference type="EC" id="2.4.1.-" evidence="4"/>
<protein>
    <recommendedName>
        <fullName evidence="4">Glycosyltransferase</fullName>
        <ecNumber evidence="4">2.4.1.-</ecNumber>
    </recommendedName>
</protein>
<reference evidence="6 7" key="1">
    <citation type="journal article" date="2021" name="Nat. Plants">
        <title>The Taxus genome provides insights into paclitaxel biosynthesis.</title>
        <authorList>
            <person name="Xiong X."/>
            <person name="Gou J."/>
            <person name="Liao Q."/>
            <person name="Li Y."/>
            <person name="Zhou Q."/>
            <person name="Bi G."/>
            <person name="Li C."/>
            <person name="Du R."/>
            <person name="Wang X."/>
            <person name="Sun T."/>
            <person name="Guo L."/>
            <person name="Liang H."/>
            <person name="Lu P."/>
            <person name="Wu Y."/>
            <person name="Zhang Z."/>
            <person name="Ro D.K."/>
            <person name="Shang Y."/>
            <person name="Huang S."/>
            <person name="Yan J."/>
        </authorList>
    </citation>
    <scope>NUCLEOTIDE SEQUENCE [LARGE SCALE GENOMIC DNA]</scope>
    <source>
        <strain evidence="6">Ta-2019</strain>
    </source>
</reference>
<keyword evidence="7" id="KW-1185">Reference proteome</keyword>
<dbReference type="GO" id="GO:0080043">
    <property type="term" value="F:quercetin 3-O-glucosyltransferase activity"/>
    <property type="evidence" value="ECO:0007669"/>
    <property type="project" value="TreeGrafter"/>
</dbReference>
<dbReference type="InterPro" id="IPR035595">
    <property type="entry name" value="UDP_glycos_trans_CS"/>
</dbReference>
<keyword evidence="2 3" id="KW-0808">Transferase</keyword>
<feature type="domain" description="Glycosyltransferase N-terminal" evidence="5">
    <location>
        <begin position="4"/>
        <end position="132"/>
    </location>
</feature>
<dbReference type="FunFam" id="3.40.50.2000:FF:000237">
    <property type="entry name" value="Glycosyltransferase"/>
    <property type="match status" value="1"/>
</dbReference>
<dbReference type="EMBL" id="JAHRHJ020000004">
    <property type="protein sequence ID" value="KAH9318020.1"/>
    <property type="molecule type" value="Genomic_DNA"/>
</dbReference>
<dbReference type="PANTHER" id="PTHR11926:SF1412">
    <property type="entry name" value="UDP-GLYCOSYLTRANSFERASE 83A1-LIKE"/>
    <property type="match status" value="1"/>
</dbReference>
<dbReference type="OMA" id="IRIPEMI"/>
<comment type="caution">
    <text evidence="6">The sequence shown here is derived from an EMBL/GenBank/DDBJ whole genome shotgun (WGS) entry which is preliminary data.</text>
</comment>
<proteinExistence type="inferred from homology"/>
<evidence type="ECO:0000256" key="3">
    <source>
        <dbReference type="RuleBase" id="RU003718"/>
    </source>
</evidence>
<dbReference type="PROSITE" id="PS00375">
    <property type="entry name" value="UDPGT"/>
    <property type="match status" value="1"/>
</dbReference>
<evidence type="ECO:0000256" key="4">
    <source>
        <dbReference type="RuleBase" id="RU362057"/>
    </source>
</evidence>
<dbReference type="GO" id="GO:0080044">
    <property type="term" value="F:quercetin 7-O-glucosyltransferase activity"/>
    <property type="evidence" value="ECO:0007669"/>
    <property type="project" value="TreeGrafter"/>
</dbReference>
<dbReference type="Gene3D" id="3.40.50.2000">
    <property type="entry name" value="Glycogen Phosphorylase B"/>
    <property type="match status" value="2"/>
</dbReference>
<organism evidence="6 7">
    <name type="scientific">Taxus chinensis</name>
    <name type="common">Chinese yew</name>
    <name type="synonym">Taxus wallichiana var. chinensis</name>
    <dbReference type="NCBI Taxonomy" id="29808"/>
    <lineage>
        <taxon>Eukaryota</taxon>
        <taxon>Viridiplantae</taxon>
        <taxon>Streptophyta</taxon>
        <taxon>Embryophyta</taxon>
        <taxon>Tracheophyta</taxon>
        <taxon>Spermatophyta</taxon>
        <taxon>Pinopsida</taxon>
        <taxon>Pinidae</taxon>
        <taxon>Conifers II</taxon>
        <taxon>Cupressales</taxon>
        <taxon>Taxaceae</taxon>
        <taxon>Taxus</taxon>
    </lineage>
</organism>
<name>A0AA38LDS5_TAXCH</name>
<dbReference type="Pfam" id="PF26168">
    <property type="entry name" value="Glyco_transf_N"/>
    <property type="match status" value="1"/>
</dbReference>
<evidence type="ECO:0000256" key="2">
    <source>
        <dbReference type="ARBA" id="ARBA00022679"/>
    </source>
</evidence>
<dbReference type="CDD" id="cd03784">
    <property type="entry name" value="GT1_Gtf-like"/>
    <property type="match status" value="1"/>
</dbReference>
<dbReference type="SUPFAM" id="SSF53756">
    <property type="entry name" value="UDP-Glycosyltransferase/glycogen phosphorylase"/>
    <property type="match status" value="1"/>
</dbReference>
<dbReference type="PANTHER" id="PTHR11926">
    <property type="entry name" value="GLUCOSYL/GLUCURONOSYL TRANSFERASES"/>
    <property type="match status" value="1"/>
</dbReference>